<sequence>MLDVEDEKPITPKTVIKVALLLGSLILVQVAVAIYSYRLLKTEIENDIHRQIDLEYNKLLRDIKEIEIKDVDKQRFYGTDILDRRKRGDDGDIAQICKTIEQSCPIRGPPGFPGMPGLPGQKGQPGYPGYPGPQGQKGDQGERGLPGAPGLMGPPGNEQLSEAFVTMGAEVKTDSNNYSFYIVLLLVIILLSQIFIGLYSYKILRRDVIRTVENNLEISKRDILKVIENYESVGDGELLHRSKREAEGSGDDSEDSENEYEIEDIELFCNKVNDNCVQRGPVGPPGRVGLIGIKGERGQPGIPGPMGIPGMYISSSAISMWGIISSNFKVHRE</sequence>
<keyword evidence="2" id="KW-0472">Membrane</keyword>
<feature type="region of interest" description="Disordered" evidence="1">
    <location>
        <begin position="108"/>
        <end position="159"/>
    </location>
</feature>
<gene>
    <name evidence="3" type="ORF">PPYR_00550</name>
</gene>
<evidence type="ECO:0000313" key="4">
    <source>
        <dbReference type="Proteomes" id="UP000327044"/>
    </source>
</evidence>
<dbReference type="AlphaFoldDB" id="A0A5N4B2G2"/>
<organism evidence="3 4">
    <name type="scientific">Photinus pyralis</name>
    <name type="common">Common eastern firefly</name>
    <name type="synonym">Lampyris pyralis</name>
    <dbReference type="NCBI Taxonomy" id="7054"/>
    <lineage>
        <taxon>Eukaryota</taxon>
        <taxon>Metazoa</taxon>
        <taxon>Ecdysozoa</taxon>
        <taxon>Arthropoda</taxon>
        <taxon>Hexapoda</taxon>
        <taxon>Insecta</taxon>
        <taxon>Pterygota</taxon>
        <taxon>Neoptera</taxon>
        <taxon>Endopterygota</taxon>
        <taxon>Coleoptera</taxon>
        <taxon>Polyphaga</taxon>
        <taxon>Elateriformia</taxon>
        <taxon>Elateroidea</taxon>
        <taxon>Lampyridae</taxon>
        <taxon>Lampyrinae</taxon>
        <taxon>Photinus</taxon>
    </lineage>
</organism>
<feature type="compositionally biased region" description="Low complexity" evidence="1">
    <location>
        <begin position="118"/>
        <end position="137"/>
    </location>
</feature>
<dbReference type="PANTHER" id="PTHR24637">
    <property type="entry name" value="COLLAGEN"/>
    <property type="match status" value="1"/>
</dbReference>
<dbReference type="InParanoid" id="A0A5N4B2G2"/>
<feature type="compositionally biased region" description="Low complexity" evidence="1">
    <location>
        <begin position="145"/>
        <end position="156"/>
    </location>
</feature>
<name>A0A5N4B2G2_PHOPY</name>
<evidence type="ECO:0000313" key="3">
    <source>
        <dbReference type="EMBL" id="KAB0803580.1"/>
    </source>
</evidence>
<feature type="transmembrane region" description="Helical" evidence="2">
    <location>
        <begin position="18"/>
        <end position="37"/>
    </location>
</feature>
<evidence type="ECO:0000256" key="2">
    <source>
        <dbReference type="SAM" id="Phobius"/>
    </source>
</evidence>
<dbReference type="InterPro" id="IPR008160">
    <property type="entry name" value="Collagen"/>
</dbReference>
<proteinExistence type="predicted"/>
<dbReference type="Gene3D" id="1.20.5.320">
    <property type="entry name" value="6-Phosphogluconate Dehydrogenase, domain 3"/>
    <property type="match status" value="1"/>
</dbReference>
<evidence type="ECO:0008006" key="5">
    <source>
        <dbReference type="Google" id="ProtNLM"/>
    </source>
</evidence>
<evidence type="ECO:0000256" key="1">
    <source>
        <dbReference type="SAM" id="MobiDB-lite"/>
    </source>
</evidence>
<dbReference type="Pfam" id="PF01391">
    <property type="entry name" value="Collagen"/>
    <property type="match status" value="1"/>
</dbReference>
<comment type="caution">
    <text evidence="3">The sequence shown here is derived from an EMBL/GenBank/DDBJ whole genome shotgun (WGS) entry which is preliminary data.</text>
</comment>
<dbReference type="EMBL" id="VVIM01000001">
    <property type="protein sequence ID" value="KAB0803580.1"/>
    <property type="molecule type" value="Genomic_DNA"/>
</dbReference>
<dbReference type="Proteomes" id="UP000327044">
    <property type="component" value="Unassembled WGS sequence"/>
</dbReference>
<dbReference type="PANTHER" id="PTHR24637:SF421">
    <property type="entry name" value="CUTICLE COLLAGEN DPY-2"/>
    <property type="match status" value="1"/>
</dbReference>
<accession>A0A5N4B2G2</accession>
<keyword evidence="4" id="KW-1185">Reference proteome</keyword>
<reference evidence="3 4" key="1">
    <citation type="journal article" date="2018" name="Elife">
        <title>Firefly genomes illuminate parallel origins of bioluminescence in beetles.</title>
        <authorList>
            <person name="Fallon T.R."/>
            <person name="Lower S.E."/>
            <person name="Chang C.H."/>
            <person name="Bessho-Uehara M."/>
            <person name="Martin G.J."/>
            <person name="Bewick A.J."/>
            <person name="Behringer M."/>
            <person name="Debat H.J."/>
            <person name="Wong I."/>
            <person name="Day J.C."/>
            <person name="Suvorov A."/>
            <person name="Silva C.J."/>
            <person name="Stanger-Hall K.F."/>
            <person name="Hall D.W."/>
            <person name="Schmitz R.J."/>
            <person name="Nelson D.R."/>
            <person name="Lewis S.M."/>
            <person name="Shigenobu S."/>
            <person name="Bybee S.M."/>
            <person name="Larracuente A.M."/>
            <person name="Oba Y."/>
            <person name="Weng J.K."/>
        </authorList>
    </citation>
    <scope>NUCLEOTIDE SEQUENCE [LARGE SCALE GENOMIC DNA]</scope>
    <source>
        <strain evidence="3">1611_PpyrPB1</strain>
        <tissue evidence="3">Whole body</tissue>
    </source>
</reference>
<feature type="transmembrane region" description="Helical" evidence="2">
    <location>
        <begin position="178"/>
        <end position="201"/>
    </location>
</feature>
<keyword evidence="2" id="KW-1133">Transmembrane helix</keyword>
<keyword evidence="2" id="KW-0812">Transmembrane</keyword>
<protein>
    <recommendedName>
        <fullName evidence="5">Nematode cuticle collagen N-terminal domain-containing protein</fullName>
    </recommendedName>
</protein>